<organism evidence="2 3">
    <name type="scientific">Hymenobacter glaciei</name>
    <dbReference type="NCBI Taxonomy" id="877209"/>
    <lineage>
        <taxon>Bacteria</taxon>
        <taxon>Pseudomonadati</taxon>
        <taxon>Bacteroidota</taxon>
        <taxon>Cytophagia</taxon>
        <taxon>Cytophagales</taxon>
        <taxon>Hymenobacteraceae</taxon>
        <taxon>Hymenobacter</taxon>
    </lineage>
</organism>
<dbReference type="EMBL" id="BAABDK010000035">
    <property type="protein sequence ID" value="GAA4054972.1"/>
    <property type="molecule type" value="Genomic_DNA"/>
</dbReference>
<keyword evidence="1" id="KW-0812">Transmembrane</keyword>
<feature type="transmembrane region" description="Helical" evidence="1">
    <location>
        <begin position="40"/>
        <end position="60"/>
    </location>
</feature>
<dbReference type="Proteomes" id="UP001501469">
    <property type="component" value="Unassembled WGS sequence"/>
</dbReference>
<gene>
    <name evidence="2" type="ORF">GCM10022409_47650</name>
</gene>
<keyword evidence="3" id="KW-1185">Reference proteome</keyword>
<name>A0ABP7UXF1_9BACT</name>
<proteinExistence type="predicted"/>
<accession>A0ABP7UXF1</accession>
<evidence type="ECO:0000313" key="3">
    <source>
        <dbReference type="Proteomes" id="UP001501469"/>
    </source>
</evidence>
<protein>
    <submittedName>
        <fullName evidence="2">Uncharacterized protein</fullName>
    </submittedName>
</protein>
<evidence type="ECO:0000313" key="2">
    <source>
        <dbReference type="EMBL" id="GAA4054972.1"/>
    </source>
</evidence>
<sequence>MPVVPPKLAFSSFHLPGLLFPAMQDCCEPAAGLPPRGLPCILRAGLLYAALAAVVGFALWQQLQA</sequence>
<keyword evidence="1" id="KW-1133">Transmembrane helix</keyword>
<keyword evidence="1" id="KW-0472">Membrane</keyword>
<reference evidence="3" key="1">
    <citation type="journal article" date="2019" name="Int. J. Syst. Evol. Microbiol.">
        <title>The Global Catalogue of Microorganisms (GCM) 10K type strain sequencing project: providing services to taxonomists for standard genome sequencing and annotation.</title>
        <authorList>
            <consortium name="The Broad Institute Genomics Platform"/>
            <consortium name="The Broad Institute Genome Sequencing Center for Infectious Disease"/>
            <person name="Wu L."/>
            <person name="Ma J."/>
        </authorList>
    </citation>
    <scope>NUCLEOTIDE SEQUENCE [LARGE SCALE GENOMIC DNA]</scope>
    <source>
        <strain evidence="3">JCM 17225</strain>
    </source>
</reference>
<comment type="caution">
    <text evidence="2">The sequence shown here is derived from an EMBL/GenBank/DDBJ whole genome shotgun (WGS) entry which is preliminary data.</text>
</comment>
<evidence type="ECO:0000256" key="1">
    <source>
        <dbReference type="SAM" id="Phobius"/>
    </source>
</evidence>